<keyword evidence="2" id="KW-1185">Reference proteome</keyword>
<dbReference type="AlphaFoldDB" id="A0A4Y2A4F6"/>
<evidence type="ECO:0000313" key="1">
    <source>
        <dbReference type="EMBL" id="GBL74593.1"/>
    </source>
</evidence>
<dbReference type="EMBL" id="BGPR01079453">
    <property type="protein sequence ID" value="GBL74593.1"/>
    <property type="molecule type" value="Genomic_DNA"/>
</dbReference>
<comment type="caution">
    <text evidence="1">The sequence shown here is derived from an EMBL/GenBank/DDBJ whole genome shotgun (WGS) entry which is preliminary data.</text>
</comment>
<sequence length="110" mass="12617">MEPPALFIPAITHNNRIMWKSQLEAKSKNPAAHRKAKTIGERFMVKRSVQLLWHHLGRPRKKSDLSIALCVYDGIMRNDLHALGRPCQEKIPASSPISWIRPPPRHDINV</sequence>
<reference evidence="1 2" key="1">
    <citation type="journal article" date="2019" name="Sci. Rep.">
        <title>Orb-weaving spider Araneus ventricosus genome elucidates the spidroin gene catalogue.</title>
        <authorList>
            <person name="Kono N."/>
            <person name="Nakamura H."/>
            <person name="Ohtoshi R."/>
            <person name="Moran D.A.P."/>
            <person name="Shinohara A."/>
            <person name="Yoshida Y."/>
            <person name="Fujiwara M."/>
            <person name="Mori M."/>
            <person name="Tomita M."/>
            <person name="Arakawa K."/>
        </authorList>
    </citation>
    <scope>NUCLEOTIDE SEQUENCE [LARGE SCALE GENOMIC DNA]</scope>
</reference>
<proteinExistence type="predicted"/>
<organism evidence="1 2">
    <name type="scientific">Araneus ventricosus</name>
    <name type="common">Orbweaver spider</name>
    <name type="synonym">Epeira ventricosa</name>
    <dbReference type="NCBI Taxonomy" id="182803"/>
    <lineage>
        <taxon>Eukaryota</taxon>
        <taxon>Metazoa</taxon>
        <taxon>Ecdysozoa</taxon>
        <taxon>Arthropoda</taxon>
        <taxon>Chelicerata</taxon>
        <taxon>Arachnida</taxon>
        <taxon>Araneae</taxon>
        <taxon>Araneomorphae</taxon>
        <taxon>Entelegynae</taxon>
        <taxon>Araneoidea</taxon>
        <taxon>Araneidae</taxon>
        <taxon>Araneus</taxon>
    </lineage>
</organism>
<name>A0A4Y2A4F6_ARAVE</name>
<protein>
    <submittedName>
        <fullName evidence="1">Uncharacterized protein</fullName>
    </submittedName>
</protein>
<accession>A0A4Y2A4F6</accession>
<evidence type="ECO:0000313" key="2">
    <source>
        <dbReference type="Proteomes" id="UP000499080"/>
    </source>
</evidence>
<dbReference type="Proteomes" id="UP000499080">
    <property type="component" value="Unassembled WGS sequence"/>
</dbReference>
<gene>
    <name evidence="1" type="ORF">AVEN_22051_1</name>
</gene>